<evidence type="ECO:0000313" key="2">
    <source>
        <dbReference type="EMBL" id="CAG8695076.1"/>
    </source>
</evidence>
<gene>
    <name evidence="2" type="ORF">CPELLU_LOCUS11518</name>
</gene>
<organism evidence="2 3">
    <name type="scientific">Cetraspora pellucida</name>
    <dbReference type="NCBI Taxonomy" id="1433469"/>
    <lineage>
        <taxon>Eukaryota</taxon>
        <taxon>Fungi</taxon>
        <taxon>Fungi incertae sedis</taxon>
        <taxon>Mucoromycota</taxon>
        <taxon>Glomeromycotina</taxon>
        <taxon>Glomeromycetes</taxon>
        <taxon>Diversisporales</taxon>
        <taxon>Gigasporaceae</taxon>
        <taxon>Cetraspora</taxon>
    </lineage>
</organism>
<dbReference type="EMBL" id="CAJVQA010010271">
    <property type="protein sequence ID" value="CAG8695076.1"/>
    <property type="molecule type" value="Genomic_DNA"/>
</dbReference>
<comment type="caution">
    <text evidence="2">The sequence shown here is derived from an EMBL/GenBank/DDBJ whole genome shotgun (WGS) entry which is preliminary data.</text>
</comment>
<keyword evidence="3" id="KW-1185">Reference proteome</keyword>
<dbReference type="AlphaFoldDB" id="A0A9N9EZT8"/>
<accession>A0A9N9EZT8</accession>
<reference evidence="2" key="1">
    <citation type="submission" date="2021-06" db="EMBL/GenBank/DDBJ databases">
        <authorList>
            <person name="Kallberg Y."/>
            <person name="Tangrot J."/>
            <person name="Rosling A."/>
        </authorList>
    </citation>
    <scope>NUCLEOTIDE SEQUENCE</scope>
    <source>
        <strain evidence="2">FL966</strain>
    </source>
</reference>
<feature type="transmembrane region" description="Helical" evidence="1">
    <location>
        <begin position="52"/>
        <end position="72"/>
    </location>
</feature>
<name>A0A9N9EZT8_9GLOM</name>
<keyword evidence="1" id="KW-0812">Transmembrane</keyword>
<dbReference type="Proteomes" id="UP000789759">
    <property type="component" value="Unassembled WGS sequence"/>
</dbReference>
<evidence type="ECO:0000313" key="3">
    <source>
        <dbReference type="Proteomes" id="UP000789759"/>
    </source>
</evidence>
<feature type="transmembrane region" description="Helical" evidence="1">
    <location>
        <begin position="20"/>
        <end position="46"/>
    </location>
</feature>
<keyword evidence="1" id="KW-0472">Membrane</keyword>
<proteinExistence type="predicted"/>
<evidence type="ECO:0000256" key="1">
    <source>
        <dbReference type="SAM" id="Phobius"/>
    </source>
</evidence>
<sequence>MQPHYEVSPSPRRFWCSRSWHHYICVLLLEYGIVVLGVLLLEYVVVVLGVPLLEYVIDFGVVVFDVFITGVVRRYWSR</sequence>
<protein>
    <submittedName>
        <fullName evidence="2">9653_t:CDS:1</fullName>
    </submittedName>
</protein>
<keyword evidence="1" id="KW-1133">Transmembrane helix</keyword>